<evidence type="ECO:0000313" key="2">
    <source>
        <dbReference type="EMBL" id="CUN88703.1"/>
    </source>
</evidence>
<organism evidence="2 3">
    <name type="scientific">Bacteroides finegoldii</name>
    <dbReference type="NCBI Taxonomy" id="338188"/>
    <lineage>
        <taxon>Bacteria</taxon>
        <taxon>Pseudomonadati</taxon>
        <taxon>Bacteroidota</taxon>
        <taxon>Bacteroidia</taxon>
        <taxon>Bacteroidales</taxon>
        <taxon>Bacteroidaceae</taxon>
        <taxon>Bacteroides</taxon>
    </lineage>
</organism>
<accession>A0A174AKE5</accession>
<dbReference type="EMBL" id="CYZH01000004">
    <property type="protein sequence ID" value="CUN88703.1"/>
    <property type="molecule type" value="Genomic_DNA"/>
</dbReference>
<name>A0A174AKE5_9BACE</name>
<reference evidence="2 3" key="1">
    <citation type="submission" date="2015-09" db="EMBL/GenBank/DDBJ databases">
        <authorList>
            <consortium name="Pathogen Informatics"/>
        </authorList>
    </citation>
    <scope>NUCLEOTIDE SEQUENCE [LARGE SCALE GENOMIC DNA]</scope>
    <source>
        <strain evidence="2 3">2789STDY5608840</strain>
    </source>
</reference>
<dbReference type="Proteomes" id="UP000095517">
    <property type="component" value="Unassembled WGS sequence"/>
</dbReference>
<dbReference type="RefSeq" id="WP_055278595.1">
    <property type="nucleotide sequence ID" value="NZ_CABIXA010000004.1"/>
</dbReference>
<evidence type="ECO:0000259" key="1">
    <source>
        <dbReference type="Pfam" id="PF18990"/>
    </source>
</evidence>
<dbReference type="AlphaFoldDB" id="A0A174AKE5"/>
<proteinExistence type="predicted"/>
<sequence>MATNKLLSFMKLIGMTFIMTIITLPANAQFLRTSYFMEGVHYRQQLNPALSPGRGYINIPVIGAFNASVSSKSLGYQDIMDIVDSSSDSDFFTSDKFMNRLKSDNQLNLNLSTDILSAGWYKGKNFWSFNVGVRMDMGASVPKSMFTFMREMNGIDFESLDWSDFSRNVGKESLEINAYTEIGLGYARQINDRLTVGGKVKALLGIGNLKLDVKSIGVDAQLQGIPLDSDGKPNIGAIVDNPELADQIHGSANIDVEASLESSFKGLNLRKGDEGYIDDFDFEAGDMGIAGYGAAIDLGASYKLLDNLTVSAAILDLGFISWSKGSTSIARANTDGLKFDSNVPGDMEKFANIVSSGEVLNYDMLHMEMDETGAKSRKTWLNSTLVFGAEYALLNNWLVVGALSTTRFTKPKTMSELTFSANIRPKNYFNVAVSYSMIQSAGKSLGLALKLGPLFVGTDYMFFGNNTRCCNAFLGVSIPLNKRKACCKQG</sequence>
<feature type="domain" description="DUF5723" evidence="1">
    <location>
        <begin position="48"/>
        <end position="459"/>
    </location>
</feature>
<gene>
    <name evidence="2" type="ORF">ERS852397_01003</name>
</gene>
<dbReference type="Gene3D" id="2.40.160.60">
    <property type="entry name" value="Outer membrane protein transport protein (OMPP1/FadL/TodX)"/>
    <property type="match status" value="1"/>
</dbReference>
<dbReference type="Pfam" id="PF18990">
    <property type="entry name" value="DUF5723"/>
    <property type="match status" value="1"/>
</dbReference>
<dbReference type="STRING" id="338188.ERS852397_01003"/>
<protein>
    <recommendedName>
        <fullName evidence="1">DUF5723 domain-containing protein</fullName>
    </recommendedName>
</protein>
<evidence type="ECO:0000313" key="3">
    <source>
        <dbReference type="Proteomes" id="UP000095517"/>
    </source>
</evidence>
<dbReference type="InterPro" id="IPR043781">
    <property type="entry name" value="DUF5723"/>
</dbReference>